<protein>
    <submittedName>
        <fullName evidence="4">Efflux transporter outer membrane subunit</fullName>
    </submittedName>
</protein>
<dbReference type="NCBIfam" id="TIGR01845">
    <property type="entry name" value="outer_NodT"/>
    <property type="match status" value="1"/>
</dbReference>
<dbReference type="EMBL" id="JACNJD010000203">
    <property type="protein sequence ID" value="MBC8177351.1"/>
    <property type="molecule type" value="Genomic_DNA"/>
</dbReference>
<dbReference type="Pfam" id="PF02321">
    <property type="entry name" value="OEP"/>
    <property type="match status" value="2"/>
</dbReference>
<comment type="similarity">
    <text evidence="1 2">Belongs to the outer membrane factor (OMF) (TC 1.B.17) family.</text>
</comment>
<keyword evidence="2" id="KW-0564">Palmitate</keyword>
<keyword evidence="2" id="KW-1134">Transmembrane beta strand</keyword>
<dbReference type="PANTHER" id="PTHR30203">
    <property type="entry name" value="OUTER MEMBRANE CATION EFFLUX PROTEIN"/>
    <property type="match status" value="1"/>
</dbReference>
<proteinExistence type="inferred from homology"/>
<name>A0A8J6T7J5_9DELT</name>
<accession>A0A8J6T7J5</accession>
<evidence type="ECO:0000313" key="4">
    <source>
        <dbReference type="EMBL" id="MBC8177351.1"/>
    </source>
</evidence>
<organism evidence="4 5">
    <name type="scientific">Candidatus Desulfacyla euxinica</name>
    <dbReference type="NCBI Taxonomy" id="2841693"/>
    <lineage>
        <taxon>Bacteria</taxon>
        <taxon>Deltaproteobacteria</taxon>
        <taxon>Candidatus Desulfacyla</taxon>
    </lineage>
</organism>
<sequence length="482" mass="53015">MKRPYEPDALNRLIRLLVFLVLAGCAAVGPDYHPPEKAVPSQWQTPLKGGLEDGSIDQETLALWWRRLGDPLLSKLIEQAVAGNLDLKEARARVREARARRGIAEAGLFPYLNASGQITRIKGSRETGAGTERDLYAAGFDAGWEVDIFGGVRRSVEATDAALQASQASLRDVLVTLTAEVALNYVEMRTYQARLATAAENLKEQQGMHDLIQQRFEAALSDALTLEQSRYNVENTRSQMPLLRSGMEASQNRLAVLMGKEPGRLRRELSPPEPIPVTPLRVAVGIPAECIRRRPDVSRAERELADRTARIGVATAELYPKFYLLGSIGLEALDIGGFAFSDGVTHSIGPRFSWRLFDGGAIRQNIQVQTAVQEQALIRYESTILGALEEVENALRAYAEEQNRRAALKQASQAAQKAVGLADQKYRAGLIGFYDVLDAQRSLRSFEDQLAQSEGLVTANLISLYKALGGGWEEMSRNDQGG</sequence>
<keyword evidence="2" id="KW-0472">Membrane</keyword>
<evidence type="ECO:0000256" key="3">
    <source>
        <dbReference type="SAM" id="Coils"/>
    </source>
</evidence>
<evidence type="ECO:0000313" key="5">
    <source>
        <dbReference type="Proteomes" id="UP000650524"/>
    </source>
</evidence>
<dbReference type="Proteomes" id="UP000650524">
    <property type="component" value="Unassembled WGS sequence"/>
</dbReference>
<dbReference type="GO" id="GO:0015562">
    <property type="term" value="F:efflux transmembrane transporter activity"/>
    <property type="evidence" value="ECO:0007669"/>
    <property type="project" value="InterPro"/>
</dbReference>
<dbReference type="SUPFAM" id="SSF56954">
    <property type="entry name" value="Outer membrane efflux proteins (OEP)"/>
    <property type="match status" value="1"/>
</dbReference>
<keyword evidence="2" id="KW-0449">Lipoprotein</keyword>
<gene>
    <name evidence="4" type="ORF">H8E19_08080</name>
</gene>
<evidence type="ECO:0000256" key="1">
    <source>
        <dbReference type="ARBA" id="ARBA00007613"/>
    </source>
</evidence>
<dbReference type="PANTHER" id="PTHR30203:SF31">
    <property type="entry name" value="RND EFFLUX SYSTEM, OUTER MEMBRANE LIPOPROTEIN, NODT"/>
    <property type="match status" value="1"/>
</dbReference>
<comment type="caution">
    <text evidence="4">The sequence shown here is derived from an EMBL/GenBank/DDBJ whole genome shotgun (WGS) entry which is preliminary data.</text>
</comment>
<reference evidence="4 5" key="1">
    <citation type="submission" date="2020-08" db="EMBL/GenBank/DDBJ databases">
        <title>Bridging the membrane lipid divide: bacteria of the FCB group superphylum have the potential to synthesize archaeal ether lipids.</title>
        <authorList>
            <person name="Villanueva L."/>
            <person name="Von Meijenfeldt F.A.B."/>
            <person name="Westbye A.B."/>
            <person name="Yadav S."/>
            <person name="Hopmans E.C."/>
            <person name="Dutilh B.E."/>
            <person name="Sinninghe Damste J.S."/>
        </authorList>
    </citation>
    <scope>NUCLEOTIDE SEQUENCE [LARGE SCALE GENOMIC DNA]</scope>
    <source>
        <strain evidence="4">NIOZ-UU27</strain>
    </source>
</reference>
<feature type="coiled-coil region" evidence="3">
    <location>
        <begin position="384"/>
        <end position="418"/>
    </location>
</feature>
<dbReference type="InterPro" id="IPR010131">
    <property type="entry name" value="MdtP/NodT-like"/>
</dbReference>
<comment type="subcellular location">
    <subcellularLocation>
        <location evidence="2">Cell membrane</location>
        <topology evidence="2">Lipid-anchor</topology>
    </subcellularLocation>
</comment>
<keyword evidence="3" id="KW-0175">Coiled coil</keyword>
<dbReference type="Gene3D" id="1.20.1600.10">
    <property type="entry name" value="Outer membrane efflux proteins (OEP)"/>
    <property type="match status" value="1"/>
</dbReference>
<dbReference type="InterPro" id="IPR003423">
    <property type="entry name" value="OMP_efflux"/>
</dbReference>
<keyword evidence="2" id="KW-0812">Transmembrane</keyword>
<evidence type="ECO:0000256" key="2">
    <source>
        <dbReference type="RuleBase" id="RU362097"/>
    </source>
</evidence>
<dbReference type="AlphaFoldDB" id="A0A8J6T7J5"/>
<dbReference type="Gene3D" id="2.20.200.10">
    <property type="entry name" value="Outer membrane efflux proteins (OEP)"/>
    <property type="match status" value="1"/>
</dbReference>
<dbReference type="GO" id="GO:0005886">
    <property type="term" value="C:plasma membrane"/>
    <property type="evidence" value="ECO:0007669"/>
    <property type="project" value="UniProtKB-SubCell"/>
</dbReference>